<keyword evidence="5" id="KW-1185">Reference proteome</keyword>
<dbReference type="InterPro" id="IPR005654">
    <property type="entry name" value="ATPase_AFG1-like"/>
</dbReference>
<evidence type="ECO:0000313" key="5">
    <source>
        <dbReference type="Proteomes" id="UP001283361"/>
    </source>
</evidence>
<protein>
    <submittedName>
        <fullName evidence="4">Uncharacterized protein</fullName>
    </submittedName>
</protein>
<dbReference type="GO" id="GO:0005524">
    <property type="term" value="F:ATP binding"/>
    <property type="evidence" value="ECO:0007669"/>
    <property type="project" value="UniProtKB-KW"/>
</dbReference>
<dbReference type="AlphaFoldDB" id="A0AAE1D0V7"/>
<gene>
    <name evidence="4" type="ORF">RRG08_006111</name>
</gene>
<dbReference type="GO" id="GO:0005739">
    <property type="term" value="C:mitochondrion"/>
    <property type="evidence" value="ECO:0007669"/>
    <property type="project" value="TreeGrafter"/>
</dbReference>
<evidence type="ECO:0000256" key="1">
    <source>
        <dbReference type="ARBA" id="ARBA00022741"/>
    </source>
</evidence>
<evidence type="ECO:0000256" key="3">
    <source>
        <dbReference type="SAM" id="MobiDB-lite"/>
    </source>
</evidence>
<feature type="region of interest" description="Disordered" evidence="3">
    <location>
        <begin position="88"/>
        <end position="111"/>
    </location>
</feature>
<keyword evidence="2" id="KW-0067">ATP-binding</keyword>
<dbReference type="PANTHER" id="PTHR12169">
    <property type="entry name" value="ATPASE N2B"/>
    <property type="match status" value="1"/>
</dbReference>
<dbReference type="PANTHER" id="PTHR12169:SF6">
    <property type="entry name" value="AFG1-LIKE ATPASE"/>
    <property type="match status" value="1"/>
</dbReference>
<organism evidence="4 5">
    <name type="scientific">Elysia crispata</name>
    <name type="common">lettuce slug</name>
    <dbReference type="NCBI Taxonomy" id="231223"/>
    <lineage>
        <taxon>Eukaryota</taxon>
        <taxon>Metazoa</taxon>
        <taxon>Spiralia</taxon>
        <taxon>Lophotrochozoa</taxon>
        <taxon>Mollusca</taxon>
        <taxon>Gastropoda</taxon>
        <taxon>Heterobranchia</taxon>
        <taxon>Euthyneura</taxon>
        <taxon>Panpulmonata</taxon>
        <taxon>Sacoglossa</taxon>
        <taxon>Placobranchoidea</taxon>
        <taxon>Plakobranchidae</taxon>
        <taxon>Elysia</taxon>
    </lineage>
</organism>
<dbReference type="GO" id="GO:0016887">
    <property type="term" value="F:ATP hydrolysis activity"/>
    <property type="evidence" value="ECO:0007669"/>
    <property type="project" value="InterPro"/>
</dbReference>
<dbReference type="Proteomes" id="UP001283361">
    <property type="component" value="Unassembled WGS sequence"/>
</dbReference>
<sequence>MASPLTFHERTLTWQVIAVTESQPPLHDPGNVAIGFDHPEVELPKSDLANSSIFTGEEELFAFDRVISRLTEMQTKEYWEFDQTELKQKKHHSSELVDNTEDPNAVSTPLS</sequence>
<proteinExistence type="predicted"/>
<accession>A0AAE1D0V7</accession>
<name>A0AAE1D0V7_9GAST</name>
<keyword evidence="1" id="KW-0547">Nucleotide-binding</keyword>
<evidence type="ECO:0000256" key="2">
    <source>
        <dbReference type="ARBA" id="ARBA00022840"/>
    </source>
</evidence>
<reference evidence="4" key="1">
    <citation type="journal article" date="2023" name="G3 (Bethesda)">
        <title>A reference genome for the long-term kleptoplast-retaining sea slug Elysia crispata morphotype clarki.</title>
        <authorList>
            <person name="Eastman K.E."/>
            <person name="Pendleton A.L."/>
            <person name="Shaikh M.A."/>
            <person name="Suttiyut T."/>
            <person name="Ogas R."/>
            <person name="Tomko P."/>
            <person name="Gavelis G."/>
            <person name="Widhalm J.R."/>
            <person name="Wisecaver J.H."/>
        </authorList>
    </citation>
    <scope>NUCLEOTIDE SEQUENCE</scope>
    <source>
        <strain evidence="4">ECLA1</strain>
    </source>
</reference>
<dbReference type="EMBL" id="JAWDGP010005904">
    <property type="protein sequence ID" value="KAK3750117.1"/>
    <property type="molecule type" value="Genomic_DNA"/>
</dbReference>
<comment type="caution">
    <text evidence="4">The sequence shown here is derived from an EMBL/GenBank/DDBJ whole genome shotgun (WGS) entry which is preliminary data.</text>
</comment>
<evidence type="ECO:0000313" key="4">
    <source>
        <dbReference type="EMBL" id="KAK3750117.1"/>
    </source>
</evidence>